<dbReference type="InterPro" id="IPR051840">
    <property type="entry name" value="NifX/NifY_domain"/>
</dbReference>
<comment type="caution">
    <text evidence="4">The sequence shown here is derived from an EMBL/GenBank/DDBJ whole genome shotgun (WGS) entry which is preliminary data.</text>
</comment>
<dbReference type="PANTHER" id="PTHR33937">
    <property type="entry name" value="IRON-MOLYBDENUM PROTEIN-RELATED-RELATED"/>
    <property type="match status" value="1"/>
</dbReference>
<keyword evidence="2" id="KW-0535">Nitrogen fixation</keyword>
<organism evidence="4 5">
    <name type="scientific">Corallincola platygyrae</name>
    <dbReference type="NCBI Taxonomy" id="1193278"/>
    <lineage>
        <taxon>Bacteria</taxon>
        <taxon>Pseudomonadati</taxon>
        <taxon>Pseudomonadota</taxon>
        <taxon>Gammaproteobacteria</taxon>
        <taxon>Alteromonadales</taxon>
        <taxon>Psychromonadaceae</taxon>
        <taxon>Corallincola</taxon>
    </lineage>
</organism>
<dbReference type="InterPro" id="IPR034169">
    <property type="entry name" value="NifX-like"/>
</dbReference>
<dbReference type="RefSeq" id="WP_345338718.1">
    <property type="nucleotide sequence ID" value="NZ_BAABLI010000007.1"/>
</dbReference>
<gene>
    <name evidence="4" type="ORF">ACFSJ3_01025</name>
</gene>
<sequence length="160" mass="17707">MSQTERVLHVIDDESDKAGQVKIAFATGDREHVDQHFGSARSFLIYALDEDLHHLVEVVEFKPTAGGHDDGKLQPKFKALEGCAAVHFIACGPPAIRQLLNMGVQPVKVEEGSDIHGLLDAARTELNEVPDSWLAKTLAKKRSDKADELARLVNMLDEEW</sequence>
<reference evidence="5" key="1">
    <citation type="journal article" date="2019" name="Int. J. Syst. Evol. Microbiol.">
        <title>The Global Catalogue of Microorganisms (GCM) 10K type strain sequencing project: providing services to taxonomists for standard genome sequencing and annotation.</title>
        <authorList>
            <consortium name="The Broad Institute Genomics Platform"/>
            <consortium name="The Broad Institute Genome Sequencing Center for Infectious Disease"/>
            <person name="Wu L."/>
            <person name="Ma J."/>
        </authorList>
    </citation>
    <scope>NUCLEOTIDE SEQUENCE [LARGE SCALE GENOMIC DNA]</scope>
    <source>
        <strain evidence="5">CGMCC 1.10992</strain>
    </source>
</reference>
<dbReference type="SUPFAM" id="SSF53146">
    <property type="entry name" value="Nitrogenase accessory factor-like"/>
    <property type="match status" value="1"/>
</dbReference>
<comment type="similarity">
    <text evidence="1">Belongs to the NifX/NifY family.</text>
</comment>
<evidence type="ECO:0000313" key="5">
    <source>
        <dbReference type="Proteomes" id="UP001597380"/>
    </source>
</evidence>
<proteinExistence type="inferred from homology"/>
<keyword evidence="5" id="KW-1185">Reference proteome</keyword>
<dbReference type="PANTHER" id="PTHR33937:SF1">
    <property type="entry name" value="IRON-MOLIBDENUM COFACTOR PROCESSING PROTEIN"/>
    <property type="match status" value="1"/>
</dbReference>
<dbReference type="EMBL" id="JBHUHT010000004">
    <property type="protein sequence ID" value="MFD2094553.1"/>
    <property type="molecule type" value="Genomic_DNA"/>
</dbReference>
<dbReference type="InterPro" id="IPR036105">
    <property type="entry name" value="DiNase_FeMo-co_biosyn_sf"/>
</dbReference>
<evidence type="ECO:0000256" key="2">
    <source>
        <dbReference type="ARBA" id="ARBA00023231"/>
    </source>
</evidence>
<evidence type="ECO:0000259" key="3">
    <source>
        <dbReference type="Pfam" id="PF02579"/>
    </source>
</evidence>
<feature type="domain" description="Dinitrogenase iron-molybdenum cofactor biosynthesis" evidence="3">
    <location>
        <begin position="30"/>
        <end position="121"/>
    </location>
</feature>
<dbReference type="CDD" id="cd00853">
    <property type="entry name" value="NifX"/>
    <property type="match status" value="1"/>
</dbReference>
<accession>A0ABW4XIQ4</accession>
<name>A0ABW4XIQ4_9GAMM</name>
<dbReference type="InterPro" id="IPR003731">
    <property type="entry name" value="Di-Nase_FeMo-co_biosynth"/>
</dbReference>
<evidence type="ECO:0000256" key="1">
    <source>
        <dbReference type="ARBA" id="ARBA00010285"/>
    </source>
</evidence>
<protein>
    <submittedName>
        <fullName evidence="4">NifB/NifX family molybdenum-iron cluster-binding protein</fullName>
    </submittedName>
</protein>
<dbReference type="Pfam" id="PF02579">
    <property type="entry name" value="Nitro_FeMo-Co"/>
    <property type="match status" value="1"/>
</dbReference>
<dbReference type="Proteomes" id="UP001597380">
    <property type="component" value="Unassembled WGS sequence"/>
</dbReference>
<dbReference type="Gene3D" id="3.30.420.130">
    <property type="entry name" value="Dinitrogenase iron-molybdenum cofactor biosynthesis domain"/>
    <property type="match status" value="1"/>
</dbReference>
<evidence type="ECO:0000313" key="4">
    <source>
        <dbReference type="EMBL" id="MFD2094553.1"/>
    </source>
</evidence>